<protein>
    <submittedName>
        <fullName evidence="2">Uncharacterized protein</fullName>
    </submittedName>
</protein>
<keyword evidence="3" id="KW-1185">Reference proteome</keyword>
<feature type="region of interest" description="Disordered" evidence="1">
    <location>
        <begin position="213"/>
        <end position="238"/>
    </location>
</feature>
<evidence type="ECO:0000313" key="3">
    <source>
        <dbReference type="Proteomes" id="UP000298860"/>
    </source>
</evidence>
<proteinExistence type="predicted"/>
<feature type="region of interest" description="Disordered" evidence="1">
    <location>
        <begin position="394"/>
        <end position="430"/>
    </location>
</feature>
<reference evidence="3" key="1">
    <citation type="submission" date="2019-04" db="EMBL/GenBank/DDBJ databases">
        <title>Draft genome sequence of Pseudonocardiaceae bacterium SL3-2-4.</title>
        <authorList>
            <person name="Ningsih F."/>
            <person name="Yokota A."/>
            <person name="Sakai Y."/>
            <person name="Nanatani K."/>
            <person name="Yabe S."/>
            <person name="Oetari A."/>
            <person name="Sjamsuridzal W."/>
        </authorList>
    </citation>
    <scope>NUCLEOTIDE SEQUENCE [LARGE SCALE GENOMIC DNA]</scope>
    <source>
        <strain evidence="3">SL3-2-4</strain>
    </source>
</reference>
<comment type="caution">
    <text evidence="2">The sequence shown here is derived from an EMBL/GenBank/DDBJ whole genome shotgun (WGS) entry which is preliminary data.</text>
</comment>
<organism evidence="2 3">
    <name type="scientific">Gandjariella thermophila</name>
    <dbReference type="NCBI Taxonomy" id="1931992"/>
    <lineage>
        <taxon>Bacteria</taxon>
        <taxon>Bacillati</taxon>
        <taxon>Actinomycetota</taxon>
        <taxon>Actinomycetes</taxon>
        <taxon>Pseudonocardiales</taxon>
        <taxon>Pseudonocardiaceae</taxon>
        <taxon>Gandjariella</taxon>
    </lineage>
</organism>
<evidence type="ECO:0000313" key="2">
    <source>
        <dbReference type="EMBL" id="GDY29360.1"/>
    </source>
</evidence>
<name>A0A4D4J2H2_9PSEU</name>
<dbReference type="EMBL" id="BJFL01000003">
    <property type="protein sequence ID" value="GDY29360.1"/>
    <property type="molecule type" value="Genomic_DNA"/>
</dbReference>
<dbReference type="OrthoDB" id="3693174at2"/>
<accession>A0A4D4J2H2</accession>
<feature type="compositionally biased region" description="Pro residues" evidence="1">
    <location>
        <begin position="226"/>
        <end position="238"/>
    </location>
</feature>
<dbReference type="Proteomes" id="UP000298860">
    <property type="component" value="Unassembled WGS sequence"/>
</dbReference>
<dbReference type="AlphaFoldDB" id="A0A4D4J2H2"/>
<sequence length="430" mass="46010">MTPTPAGAAAGALPGLWPHAPDAPFLVPVPGTAEVPDELRAAGITAEGLQPAYWIGRDRFYLTATRNGLPIAWPNVTHRGGEVVRNPGIPLAGVVTVRPGVISNLRKPVEMSVDDWLTPFVDKVLLDNGPAVFLTGQYEVFLPTPDPVGLAAEIERRRQGVIRFGGWTMPDAANPPDNLRGGGPIDGRPVYGMDAQPTFRRITALFAEPTWQPHTPAPIGSLRPVGEPPSAPRPPRNVPLPESVPDQVWNLGGANSGLQVMATVRRMVLGPAPLPRIPSLSLERFPPEPHPFMSVPLARLSVVRAGQLSGLPPRWAVRGLAPDTRTEIRLTMADGPAVWLWGPTHEWVIPVPDDEAANALVAGIRSRQEVGMLFPVALSSGPERSAWQLSELRPVDGPQGRALPPTPAYAPVEPTIVPPGTWQPTGGDSR</sequence>
<dbReference type="RefSeq" id="WP_137812533.1">
    <property type="nucleotide sequence ID" value="NZ_BJFL01000003.1"/>
</dbReference>
<evidence type="ECO:0000256" key="1">
    <source>
        <dbReference type="SAM" id="MobiDB-lite"/>
    </source>
</evidence>
<gene>
    <name evidence="2" type="ORF">GTS_09930</name>
</gene>